<dbReference type="GO" id="GO:0004497">
    <property type="term" value="F:monooxygenase activity"/>
    <property type="evidence" value="ECO:0007669"/>
    <property type="project" value="UniProtKB-KW"/>
</dbReference>
<protein>
    <submittedName>
        <fullName evidence="8">Cytochrome P450</fullName>
    </submittedName>
</protein>
<dbReference type="AlphaFoldDB" id="A0A1R3HG21"/>
<keyword evidence="9" id="KW-1185">Reference proteome</keyword>
<keyword evidence="7" id="KW-0503">Monooxygenase</keyword>
<dbReference type="STRING" id="93759.A0A1R3HG21"/>
<evidence type="ECO:0000256" key="2">
    <source>
        <dbReference type="ARBA" id="ARBA00010617"/>
    </source>
</evidence>
<dbReference type="InterPro" id="IPR036396">
    <property type="entry name" value="Cyt_P450_sf"/>
</dbReference>
<evidence type="ECO:0000256" key="1">
    <source>
        <dbReference type="ARBA" id="ARBA00001971"/>
    </source>
</evidence>
<dbReference type="Gene3D" id="1.10.630.10">
    <property type="entry name" value="Cytochrome P450"/>
    <property type="match status" value="1"/>
</dbReference>
<dbReference type="Pfam" id="PF00067">
    <property type="entry name" value="p450"/>
    <property type="match status" value="1"/>
</dbReference>
<evidence type="ECO:0000313" key="8">
    <source>
        <dbReference type="EMBL" id="OMO69309.1"/>
    </source>
</evidence>
<accession>A0A1R3HG21</accession>
<dbReference type="GO" id="GO:0020037">
    <property type="term" value="F:heme binding"/>
    <property type="evidence" value="ECO:0007669"/>
    <property type="project" value="InterPro"/>
</dbReference>
<evidence type="ECO:0000313" key="9">
    <source>
        <dbReference type="Proteomes" id="UP000187203"/>
    </source>
</evidence>
<keyword evidence="3" id="KW-0349">Heme</keyword>
<gene>
    <name evidence="8" type="ORF">COLO4_29139</name>
</gene>
<keyword evidence="6" id="KW-0408">Iron</keyword>
<comment type="caution">
    <text evidence="8">The sequence shown here is derived from an EMBL/GenBank/DDBJ whole genome shotgun (WGS) entry which is preliminary data.</text>
</comment>
<keyword evidence="5" id="KW-0560">Oxidoreductase</keyword>
<sequence>MNHILCKRFDNYDKGPEYRELFLDALGDGILNAVGHSWKGQRKVLMALMNSSKFVRRVEKNVSQKLEQSLVPVLEHFAKVDAEFDLQDVLQRFTYDNMCNLVFGVDPIPNSLSIDFPHVASKEAFTQAEKVLEYRHLVPMSFWKLQKWLQIGEEKKMIKAQEILDEFMYNCISLKRERLRNKSEADHDEEDEFNLSTALMVEMEDEASAIGKSDKFLSDVLINVLAAGKDTIAVVSLVKNGLKVKVKKRAA</sequence>
<dbReference type="EMBL" id="AWUE01020244">
    <property type="protein sequence ID" value="OMO69309.1"/>
    <property type="molecule type" value="Genomic_DNA"/>
</dbReference>
<evidence type="ECO:0000256" key="4">
    <source>
        <dbReference type="ARBA" id="ARBA00022723"/>
    </source>
</evidence>
<comment type="similarity">
    <text evidence="2">Belongs to the cytochrome P450 family.</text>
</comment>
<dbReference type="OrthoDB" id="1470350at2759"/>
<dbReference type="PANTHER" id="PTHR24296">
    <property type="entry name" value="CYTOCHROME P450"/>
    <property type="match status" value="1"/>
</dbReference>
<evidence type="ECO:0000256" key="5">
    <source>
        <dbReference type="ARBA" id="ARBA00023002"/>
    </source>
</evidence>
<dbReference type="Proteomes" id="UP000187203">
    <property type="component" value="Unassembled WGS sequence"/>
</dbReference>
<evidence type="ECO:0000256" key="7">
    <source>
        <dbReference type="ARBA" id="ARBA00023033"/>
    </source>
</evidence>
<dbReference type="SUPFAM" id="SSF48264">
    <property type="entry name" value="Cytochrome P450"/>
    <property type="match status" value="1"/>
</dbReference>
<evidence type="ECO:0000256" key="6">
    <source>
        <dbReference type="ARBA" id="ARBA00023004"/>
    </source>
</evidence>
<organism evidence="8 9">
    <name type="scientific">Corchorus olitorius</name>
    <dbReference type="NCBI Taxonomy" id="93759"/>
    <lineage>
        <taxon>Eukaryota</taxon>
        <taxon>Viridiplantae</taxon>
        <taxon>Streptophyta</taxon>
        <taxon>Embryophyta</taxon>
        <taxon>Tracheophyta</taxon>
        <taxon>Spermatophyta</taxon>
        <taxon>Magnoliopsida</taxon>
        <taxon>eudicotyledons</taxon>
        <taxon>Gunneridae</taxon>
        <taxon>Pentapetalae</taxon>
        <taxon>rosids</taxon>
        <taxon>malvids</taxon>
        <taxon>Malvales</taxon>
        <taxon>Malvaceae</taxon>
        <taxon>Grewioideae</taxon>
        <taxon>Apeibeae</taxon>
        <taxon>Corchorus</taxon>
    </lineage>
</organism>
<dbReference type="InterPro" id="IPR001128">
    <property type="entry name" value="Cyt_P450"/>
</dbReference>
<dbReference type="GO" id="GO:0005506">
    <property type="term" value="F:iron ion binding"/>
    <property type="evidence" value="ECO:0007669"/>
    <property type="project" value="InterPro"/>
</dbReference>
<keyword evidence="4" id="KW-0479">Metal-binding</keyword>
<evidence type="ECO:0000256" key="3">
    <source>
        <dbReference type="ARBA" id="ARBA00022617"/>
    </source>
</evidence>
<reference evidence="9" key="1">
    <citation type="submission" date="2013-09" db="EMBL/GenBank/DDBJ databases">
        <title>Corchorus olitorius genome sequencing.</title>
        <authorList>
            <person name="Alam M."/>
            <person name="Haque M.S."/>
            <person name="Islam M.S."/>
            <person name="Emdad E.M."/>
            <person name="Islam M.M."/>
            <person name="Ahmed B."/>
            <person name="Halim A."/>
            <person name="Hossen Q.M.M."/>
            <person name="Hossain M.Z."/>
            <person name="Ahmed R."/>
            <person name="Khan M.M."/>
            <person name="Islam R."/>
            <person name="Rashid M.M."/>
            <person name="Khan S.A."/>
            <person name="Rahman M.S."/>
            <person name="Alam M."/>
            <person name="Yahiya A.S."/>
            <person name="Khan M.S."/>
            <person name="Azam M.S."/>
            <person name="Haque T."/>
            <person name="Lashkar M.Z.H."/>
            <person name="Akhand A.I."/>
            <person name="Morshed G."/>
            <person name="Roy S."/>
            <person name="Uddin K.S."/>
            <person name="Rabeya T."/>
            <person name="Hossain A.S."/>
            <person name="Chowdhury A."/>
            <person name="Snigdha A.R."/>
            <person name="Mortoza M.S."/>
            <person name="Matin S.A."/>
            <person name="Hoque S.M.E."/>
            <person name="Islam M.K."/>
            <person name="Roy D.K."/>
            <person name="Haider R."/>
            <person name="Moosa M.M."/>
            <person name="Elias S.M."/>
            <person name="Hasan A.M."/>
            <person name="Jahan S."/>
            <person name="Shafiuddin M."/>
            <person name="Mahmood N."/>
            <person name="Shommy N.S."/>
        </authorList>
    </citation>
    <scope>NUCLEOTIDE SEQUENCE [LARGE SCALE GENOMIC DNA]</scope>
    <source>
        <strain evidence="9">cv. O-4</strain>
    </source>
</reference>
<comment type="cofactor">
    <cofactor evidence="1">
        <name>heme</name>
        <dbReference type="ChEBI" id="CHEBI:30413"/>
    </cofactor>
</comment>
<name>A0A1R3HG21_9ROSI</name>
<dbReference type="GO" id="GO:0016705">
    <property type="term" value="F:oxidoreductase activity, acting on paired donors, with incorporation or reduction of molecular oxygen"/>
    <property type="evidence" value="ECO:0007669"/>
    <property type="project" value="InterPro"/>
</dbReference>
<proteinExistence type="inferred from homology"/>